<protein>
    <submittedName>
        <fullName evidence="3">Glutamate dehydrogenase, NAD-specific</fullName>
    </submittedName>
</protein>
<proteinExistence type="predicted"/>
<sequence>MEAKMRKYQAAHYLHGVQTIWIRQELPKHFAVSRYINLGLNLCNIFTTGSFPQISHSSFDFRDHFTRKLLFVLVQILLDAVNGAWSSASLTIFSISLSERPPDDLIVICCSLPVVLSLAETVTIPFASMSNKQFFNITTKNTTLNSCSHGNCFIRIHSFAWSFPKNFCNNFLNFRNTSHPTNKENFIHLLGCDSCILHTTFAWWFTRASNFDLVRVIFKCLAPEASAVINGKLISVWVVDDSSILAFSAASLSLWRASLSFVKFIPSVLLNSLTKKSNMALSKSSPPRNDSAAAVGSLMILCTSKPAIRPASLVACLCASLKVDSAVRKAGHLNLEKEQKWTSTMGWKEYRTRHIRQSYIHTNNQTPIHSELLGVSKHKINSLEEKDSDIETERQQIKEIKVEMRAHTDLKAEREADATSRRRRDLSNAAVAMDL</sequence>
<dbReference type="Gramene" id="KVH93366">
    <property type="protein sequence ID" value="KVH93366"/>
    <property type="gene ID" value="Ccrd_004576"/>
</dbReference>
<dbReference type="AlphaFoldDB" id="A0A103XM68"/>
<reference evidence="3 4" key="1">
    <citation type="journal article" date="2016" name="Sci. Rep.">
        <title>The genome sequence of the outbreeding globe artichoke constructed de novo incorporating a phase-aware low-pass sequencing strategy of F1 progeny.</title>
        <authorList>
            <person name="Scaglione D."/>
            <person name="Reyes-Chin-Wo S."/>
            <person name="Acquadro A."/>
            <person name="Froenicke L."/>
            <person name="Portis E."/>
            <person name="Beitel C."/>
            <person name="Tirone M."/>
            <person name="Mauro R."/>
            <person name="Lo Monaco A."/>
            <person name="Mauromicale G."/>
            <person name="Faccioli P."/>
            <person name="Cattivelli L."/>
            <person name="Rieseberg L."/>
            <person name="Michelmore R."/>
            <person name="Lanteri S."/>
        </authorList>
    </citation>
    <scope>NUCLEOTIDE SEQUENCE [LARGE SCALE GENOMIC DNA]</scope>
    <source>
        <strain evidence="3">2C</strain>
    </source>
</reference>
<evidence type="ECO:0000256" key="1">
    <source>
        <dbReference type="SAM" id="Coils"/>
    </source>
</evidence>
<evidence type="ECO:0000256" key="2">
    <source>
        <dbReference type="SAM" id="MobiDB-lite"/>
    </source>
</evidence>
<evidence type="ECO:0000313" key="3">
    <source>
        <dbReference type="EMBL" id="KVH93366.1"/>
    </source>
</evidence>
<gene>
    <name evidence="3" type="ORF">Ccrd_004576</name>
</gene>
<keyword evidence="1" id="KW-0175">Coiled coil</keyword>
<feature type="coiled-coil region" evidence="1">
    <location>
        <begin position="380"/>
        <end position="410"/>
    </location>
</feature>
<feature type="compositionally biased region" description="Basic and acidic residues" evidence="2">
    <location>
        <begin position="411"/>
        <end position="420"/>
    </location>
</feature>
<dbReference type="EMBL" id="LEKV01004775">
    <property type="protein sequence ID" value="KVH93366.1"/>
    <property type="molecule type" value="Genomic_DNA"/>
</dbReference>
<feature type="region of interest" description="Disordered" evidence="2">
    <location>
        <begin position="411"/>
        <end position="435"/>
    </location>
</feature>
<keyword evidence="4" id="KW-1185">Reference proteome</keyword>
<accession>A0A103XM68</accession>
<name>A0A103XM68_CYNCS</name>
<comment type="caution">
    <text evidence="3">The sequence shown here is derived from an EMBL/GenBank/DDBJ whole genome shotgun (WGS) entry which is preliminary data.</text>
</comment>
<dbReference type="Pfam" id="PF10712">
    <property type="entry name" value="NAD-GH"/>
    <property type="match status" value="1"/>
</dbReference>
<evidence type="ECO:0000313" key="4">
    <source>
        <dbReference type="Proteomes" id="UP000243975"/>
    </source>
</evidence>
<organism evidence="3 4">
    <name type="scientific">Cynara cardunculus var. scolymus</name>
    <name type="common">Globe artichoke</name>
    <name type="synonym">Cynara scolymus</name>
    <dbReference type="NCBI Taxonomy" id="59895"/>
    <lineage>
        <taxon>Eukaryota</taxon>
        <taxon>Viridiplantae</taxon>
        <taxon>Streptophyta</taxon>
        <taxon>Embryophyta</taxon>
        <taxon>Tracheophyta</taxon>
        <taxon>Spermatophyta</taxon>
        <taxon>Magnoliopsida</taxon>
        <taxon>eudicotyledons</taxon>
        <taxon>Gunneridae</taxon>
        <taxon>Pentapetalae</taxon>
        <taxon>asterids</taxon>
        <taxon>campanulids</taxon>
        <taxon>Asterales</taxon>
        <taxon>Asteraceae</taxon>
        <taxon>Carduoideae</taxon>
        <taxon>Cardueae</taxon>
        <taxon>Carduinae</taxon>
        <taxon>Cynara</taxon>
    </lineage>
</organism>
<dbReference type="InterPro" id="IPR019651">
    <property type="entry name" value="Glutamate_DH_NAD-spec"/>
</dbReference>
<dbReference type="Proteomes" id="UP000243975">
    <property type="component" value="Unassembled WGS sequence"/>
</dbReference>